<feature type="coiled-coil region" evidence="1">
    <location>
        <begin position="116"/>
        <end position="198"/>
    </location>
</feature>
<dbReference type="EMBL" id="SZQL01000004">
    <property type="protein sequence ID" value="TKK69788.1"/>
    <property type="molecule type" value="Genomic_DNA"/>
</dbReference>
<proteinExistence type="predicted"/>
<evidence type="ECO:0000313" key="2">
    <source>
        <dbReference type="EMBL" id="TKK69788.1"/>
    </source>
</evidence>
<keyword evidence="1" id="KW-0175">Coiled coil</keyword>
<dbReference type="RefSeq" id="WP_137261009.1">
    <property type="nucleotide sequence ID" value="NZ_SZQL01000004.1"/>
</dbReference>
<comment type="caution">
    <text evidence="2">The sequence shown here is derived from an EMBL/GenBank/DDBJ whole genome shotgun (WGS) entry which is preliminary data.</text>
</comment>
<reference evidence="2 3" key="1">
    <citation type="submission" date="2019-05" db="EMBL/GenBank/DDBJ databases">
        <title>Panacibacter sp. strain 17mud1-8 Genome sequencing and assembly.</title>
        <authorList>
            <person name="Chhetri G."/>
        </authorList>
    </citation>
    <scope>NUCLEOTIDE SEQUENCE [LARGE SCALE GENOMIC DNA]</scope>
    <source>
        <strain evidence="2 3">17mud1-8</strain>
    </source>
</reference>
<sequence>MKHVLQNSKIALFAGLFIIVIGTSAWQLQTNEEPAAQDNEQTSSGDTTRPGAVYPDKIDLGINTDSILKAAQAAVSAIDFNKIQQQINASLANINFDEINKNIEASMKNIDWDRMKIEVNKAMDEAKAEIAKVNTKEIKASLEKAKAELKSEQFKKQIDLSNLQKEVQESMVKAKKEIEKAKTEIANYRNFVAALQSDGLIKAGEPYKIELKDNVLYINGVKQTKETTEKYRKYYLGKTHFTIYDNKNKNDKEEEGTDL</sequence>
<keyword evidence="3" id="KW-1185">Reference proteome</keyword>
<gene>
    <name evidence="2" type="ORF">FC093_06825</name>
</gene>
<dbReference type="AlphaFoldDB" id="A0A4U3L3W5"/>
<evidence type="ECO:0000256" key="1">
    <source>
        <dbReference type="SAM" id="Coils"/>
    </source>
</evidence>
<protein>
    <submittedName>
        <fullName evidence="2">Uncharacterized protein</fullName>
    </submittedName>
</protein>
<accession>A0A4U3L3W5</accession>
<name>A0A4U3L3W5_9BACT</name>
<evidence type="ECO:0000313" key="3">
    <source>
        <dbReference type="Proteomes" id="UP000305848"/>
    </source>
</evidence>
<dbReference type="Proteomes" id="UP000305848">
    <property type="component" value="Unassembled WGS sequence"/>
</dbReference>
<dbReference type="OrthoDB" id="674326at2"/>
<organism evidence="2 3">
    <name type="scientific">Ilyomonas limi</name>
    <dbReference type="NCBI Taxonomy" id="2575867"/>
    <lineage>
        <taxon>Bacteria</taxon>
        <taxon>Pseudomonadati</taxon>
        <taxon>Bacteroidota</taxon>
        <taxon>Chitinophagia</taxon>
        <taxon>Chitinophagales</taxon>
        <taxon>Chitinophagaceae</taxon>
        <taxon>Ilyomonas</taxon>
    </lineage>
</organism>